<dbReference type="InterPro" id="IPR029025">
    <property type="entry name" value="T3SS_substrate_exporter_C"/>
</dbReference>
<dbReference type="RefSeq" id="WP_009524784.1">
    <property type="nucleotide sequence ID" value="NZ_JBQMYE010000023.1"/>
</dbReference>
<evidence type="ECO:0000313" key="1">
    <source>
        <dbReference type="EMBL" id="EHL11011.1"/>
    </source>
</evidence>
<organism evidence="1 2">
    <name type="scientific">Peptoanaerobacter stomatis</name>
    <dbReference type="NCBI Taxonomy" id="796937"/>
    <lineage>
        <taxon>Bacteria</taxon>
        <taxon>Bacillati</taxon>
        <taxon>Bacillota</taxon>
        <taxon>Clostridia</taxon>
        <taxon>Peptostreptococcales</taxon>
        <taxon>Filifactoraceae</taxon>
        <taxon>Peptoanaerobacter</taxon>
    </lineage>
</organism>
<dbReference type="EMBL" id="AFZE01000056">
    <property type="protein sequence ID" value="EHL11011.1"/>
    <property type="molecule type" value="Genomic_DNA"/>
</dbReference>
<dbReference type="HOGENOM" id="CLU_041013_4_2_9"/>
<proteinExistence type="predicted"/>
<dbReference type="GO" id="GO:0005886">
    <property type="term" value="C:plasma membrane"/>
    <property type="evidence" value="ECO:0007669"/>
    <property type="project" value="TreeGrafter"/>
</dbReference>
<protein>
    <recommendedName>
        <fullName evidence="3">FlhB domain protein</fullName>
    </recommendedName>
</protein>
<name>G9X2E1_9FIRM</name>
<gene>
    <name evidence="1" type="ORF">HMPREF9629_00548</name>
</gene>
<dbReference type="PANTHER" id="PTHR30531">
    <property type="entry name" value="FLAGELLAR BIOSYNTHETIC PROTEIN FLHB"/>
    <property type="match status" value="1"/>
</dbReference>
<dbReference type="PANTHER" id="PTHR30531:SF12">
    <property type="entry name" value="FLAGELLAR BIOSYNTHETIC PROTEIN FLHB"/>
    <property type="match status" value="1"/>
</dbReference>
<dbReference type="BioCyc" id="EBAC796937-HMP:GMGH-550-MONOMER"/>
<dbReference type="Proteomes" id="UP000006437">
    <property type="component" value="Unassembled WGS sequence"/>
</dbReference>
<evidence type="ECO:0000313" key="2">
    <source>
        <dbReference type="Proteomes" id="UP000006437"/>
    </source>
</evidence>
<comment type="caution">
    <text evidence="1">The sequence shown here is derived from an EMBL/GenBank/DDBJ whole genome shotgun (WGS) entry which is preliminary data.</text>
</comment>
<dbReference type="GO" id="GO:0009306">
    <property type="term" value="P:protein secretion"/>
    <property type="evidence" value="ECO:0007669"/>
    <property type="project" value="InterPro"/>
</dbReference>
<dbReference type="Pfam" id="PF01312">
    <property type="entry name" value="Bac_export_2"/>
    <property type="match status" value="1"/>
</dbReference>
<dbReference type="SUPFAM" id="SSF160544">
    <property type="entry name" value="EscU C-terminal domain-like"/>
    <property type="match status" value="1"/>
</dbReference>
<sequence length="96" mass="10984">MDKKEEKEILNKKAVALEYNETMNAPIVNAKGRGYVAQNMLEKAKIDGIDTYFDEELLENLMALSIGDEIPQELYEIVSKVLQYIDSLEKNIKSDK</sequence>
<dbReference type="AlphaFoldDB" id="G9X2E1"/>
<accession>G9X2E1</accession>
<dbReference type="InterPro" id="IPR006135">
    <property type="entry name" value="T3SS_substrate_exporter"/>
</dbReference>
<evidence type="ECO:0008006" key="3">
    <source>
        <dbReference type="Google" id="ProtNLM"/>
    </source>
</evidence>
<reference evidence="1 2" key="1">
    <citation type="submission" date="2011-08" db="EMBL/GenBank/DDBJ databases">
        <title>The Genome Sequence of Eubacteriaceae bacterium ACC19a.</title>
        <authorList>
            <consortium name="The Broad Institute Genome Sequencing Platform"/>
            <person name="Earl A."/>
            <person name="Ward D."/>
            <person name="Feldgarden M."/>
            <person name="Gevers D."/>
            <person name="Sizova M."/>
            <person name="Hazen A."/>
            <person name="Epstein S."/>
            <person name="Young S.K."/>
            <person name="Zeng Q."/>
            <person name="Gargeya S."/>
            <person name="Fitzgerald M."/>
            <person name="Haas B."/>
            <person name="Abouelleil A."/>
            <person name="Alvarado L."/>
            <person name="Arachchi H.M."/>
            <person name="Berlin A."/>
            <person name="Brown A."/>
            <person name="Chapman S.B."/>
            <person name="Chen Z."/>
            <person name="Dunbar C."/>
            <person name="Freedman E."/>
            <person name="Gearin G."/>
            <person name="Gellesch M."/>
            <person name="Goldberg J."/>
            <person name="Griggs A."/>
            <person name="Gujja S."/>
            <person name="Heiman D."/>
            <person name="Howarth C."/>
            <person name="Larson L."/>
            <person name="Lui A."/>
            <person name="MacDonald P.J.P."/>
            <person name="Montmayeur A."/>
            <person name="Murphy C."/>
            <person name="Neiman D."/>
            <person name="Pearson M."/>
            <person name="Priest M."/>
            <person name="Roberts A."/>
            <person name="Saif S."/>
            <person name="Shea T."/>
            <person name="Shenoy N."/>
            <person name="Sisk P."/>
            <person name="Stolte C."/>
            <person name="Sykes S."/>
            <person name="Wortman J."/>
            <person name="Nusbaum C."/>
            <person name="Birren B."/>
        </authorList>
    </citation>
    <scope>NUCLEOTIDE SEQUENCE [LARGE SCALE GENOMIC DNA]</scope>
    <source>
        <strain evidence="1 2">ACC19a</strain>
    </source>
</reference>
<dbReference type="Gene3D" id="3.40.1690.10">
    <property type="entry name" value="secretion proteins EscU"/>
    <property type="match status" value="1"/>
</dbReference>